<proteinExistence type="predicted"/>
<organism evidence="1 2">
    <name type="scientific">Rhodococcus erythropolis</name>
    <name type="common">Arthrobacter picolinophilus</name>
    <dbReference type="NCBI Taxonomy" id="1833"/>
    <lineage>
        <taxon>Bacteria</taxon>
        <taxon>Bacillati</taxon>
        <taxon>Actinomycetota</taxon>
        <taxon>Actinomycetes</taxon>
        <taxon>Mycobacteriales</taxon>
        <taxon>Nocardiaceae</taxon>
        <taxon>Rhodococcus</taxon>
        <taxon>Rhodococcus erythropolis group</taxon>
    </lineage>
</organism>
<protein>
    <submittedName>
        <fullName evidence="1">Uncharacterized protein</fullName>
    </submittedName>
</protein>
<gene>
    <name evidence="1" type="ORF">G9444_0780</name>
</gene>
<dbReference type="Proteomes" id="UP000502345">
    <property type="component" value="Chromosome"/>
</dbReference>
<dbReference type="RefSeq" id="WP_166501787.1">
    <property type="nucleotide sequence ID" value="NZ_CP050124.1"/>
</dbReference>
<sequence>MRHICVHGAYDRASRSAQRMAVLDPAPDAAAEATLTDAEQLVVDRSDPDAVAN</sequence>
<dbReference type="EMBL" id="CP050124">
    <property type="protein sequence ID" value="QIP38024.1"/>
    <property type="molecule type" value="Genomic_DNA"/>
</dbReference>
<evidence type="ECO:0000313" key="1">
    <source>
        <dbReference type="EMBL" id="QIP38024.1"/>
    </source>
</evidence>
<accession>A0A6G9CM81</accession>
<name>A0A6G9CM81_RHOER</name>
<dbReference type="AlphaFoldDB" id="A0A6G9CM81"/>
<evidence type="ECO:0000313" key="2">
    <source>
        <dbReference type="Proteomes" id="UP000502345"/>
    </source>
</evidence>
<reference evidence="1 2" key="1">
    <citation type="submission" date="2020-03" db="EMBL/GenBank/DDBJ databases">
        <title>Screen low temperature-resistant strains for efficient degradation of petroleum hydrocarbons under the low temperature.</title>
        <authorList>
            <person name="Wang Y."/>
            <person name="Chen J."/>
        </authorList>
    </citation>
    <scope>NUCLEOTIDE SEQUENCE [LARGE SCALE GENOMIC DNA]</scope>
    <source>
        <strain evidence="1 2">KB1</strain>
    </source>
</reference>